<gene>
    <name evidence="2" type="ORF">CEP54_013842</name>
</gene>
<evidence type="ECO:0000313" key="2">
    <source>
        <dbReference type="EMBL" id="RSL46442.1"/>
    </source>
</evidence>
<dbReference type="AlphaFoldDB" id="A0A428P0A5"/>
<dbReference type="InterPro" id="IPR010730">
    <property type="entry name" value="HET"/>
</dbReference>
<feature type="domain" description="Heterokaryon incompatibility" evidence="1">
    <location>
        <begin position="45"/>
        <end position="224"/>
    </location>
</feature>
<dbReference type="OrthoDB" id="2157530at2759"/>
<proteinExistence type="predicted"/>
<dbReference type="EMBL" id="NKCI01000238">
    <property type="protein sequence ID" value="RSL46442.1"/>
    <property type="molecule type" value="Genomic_DNA"/>
</dbReference>
<sequence length="468" mass="53971">METVASPLYKRLNPGTPEIRLLEVPSDGSEDWGLVIVSLDDKPEYYALSYVWGEKKDLKKIVLRGQDMEVTPNLASALSRIRSGNLGETPTPVKYLWVDAICINQEDNEERSQQVQFMHRIFKCAEVVFSWVGPKDHSLAFQTIKTLAQEIALKWLETTIPDDSDVLETLFKDLPPFEFEWLRRHPSLCTETPRAKGKFENNAWNAVRRLLLDQYWNRIWIFQEVVFARRLHLFSSGGIILNQQDLFMFMHSYHILISQPRFDADKVPKPDFLDQNVWTGLVHYLPHNRMHKVLKAKITMLVRNRPELDQESVKRALVSSNWVQVFAAEQLNATDPKDYIYGLLAVSSIPIIPDYSKSVAQVYTEFVKHWMEVAKEAREGKFRPLGFLWLADEIFYQIHFGLICFEKIQATIPIWPKTPEAFSFGELRSNQFSMFPVSSLRVLGEIKSLLLETLSAATHLGINATPTA</sequence>
<reference evidence="2 3" key="1">
    <citation type="submission" date="2017-06" db="EMBL/GenBank/DDBJ databases">
        <title>Comparative genomic analysis of Ambrosia Fusariam Clade fungi.</title>
        <authorList>
            <person name="Stajich J.E."/>
            <person name="Carrillo J."/>
            <person name="Kijimoto T."/>
            <person name="Eskalen A."/>
            <person name="O'Donnell K."/>
            <person name="Kasson M."/>
        </authorList>
    </citation>
    <scope>NUCLEOTIDE SEQUENCE [LARGE SCALE GENOMIC DNA]</scope>
    <source>
        <strain evidence="2 3">NRRL62584</strain>
    </source>
</reference>
<dbReference type="Proteomes" id="UP000288168">
    <property type="component" value="Unassembled WGS sequence"/>
</dbReference>
<dbReference type="STRING" id="1325734.A0A428P0A5"/>
<keyword evidence="3" id="KW-1185">Reference proteome</keyword>
<accession>A0A428P0A5</accession>
<dbReference type="InterPro" id="IPR052895">
    <property type="entry name" value="HetReg/Transcr_Mod"/>
</dbReference>
<dbReference type="PANTHER" id="PTHR24148">
    <property type="entry name" value="ANKYRIN REPEAT DOMAIN-CONTAINING PROTEIN 39 HOMOLOG-RELATED"/>
    <property type="match status" value="1"/>
</dbReference>
<name>A0A428P0A5_9HYPO</name>
<protein>
    <recommendedName>
        <fullName evidence="1">Heterokaryon incompatibility domain-containing protein</fullName>
    </recommendedName>
</protein>
<evidence type="ECO:0000313" key="3">
    <source>
        <dbReference type="Proteomes" id="UP000288168"/>
    </source>
</evidence>
<dbReference type="PANTHER" id="PTHR24148:SF64">
    <property type="entry name" value="HETEROKARYON INCOMPATIBILITY DOMAIN-CONTAINING PROTEIN"/>
    <property type="match status" value="1"/>
</dbReference>
<comment type="caution">
    <text evidence="2">The sequence shown here is derived from an EMBL/GenBank/DDBJ whole genome shotgun (WGS) entry which is preliminary data.</text>
</comment>
<evidence type="ECO:0000259" key="1">
    <source>
        <dbReference type="Pfam" id="PF06985"/>
    </source>
</evidence>
<organism evidence="2 3">
    <name type="scientific">Fusarium duplospermum</name>
    <dbReference type="NCBI Taxonomy" id="1325734"/>
    <lineage>
        <taxon>Eukaryota</taxon>
        <taxon>Fungi</taxon>
        <taxon>Dikarya</taxon>
        <taxon>Ascomycota</taxon>
        <taxon>Pezizomycotina</taxon>
        <taxon>Sordariomycetes</taxon>
        <taxon>Hypocreomycetidae</taxon>
        <taxon>Hypocreales</taxon>
        <taxon>Nectriaceae</taxon>
        <taxon>Fusarium</taxon>
        <taxon>Fusarium solani species complex</taxon>
    </lineage>
</organism>
<dbReference type="Pfam" id="PF06985">
    <property type="entry name" value="HET"/>
    <property type="match status" value="1"/>
</dbReference>